<sequence length="125" mass="14542">MTNDEMVEIIGKLVYHVSLLADAVDYEKHPIESLILSKNWSEADVEKAHDIFERWDHRLENGGTMSTGEFESDFQRELGISYQGLKPIILAFYNNHQWTNVCEAYVDAFGTTPSMEFHSIMRRER</sequence>
<name>A0A7Z7FTK7_9HYPH</name>
<comment type="caution">
    <text evidence="1">The sequence shown here is derived from an EMBL/GenBank/DDBJ whole genome shotgun (WGS) entry which is preliminary data.</text>
</comment>
<evidence type="ECO:0000313" key="1">
    <source>
        <dbReference type="EMBL" id="SDK41270.1"/>
    </source>
</evidence>
<dbReference type="InterPro" id="IPR015058">
    <property type="entry name" value="DUF1878"/>
</dbReference>
<dbReference type="RefSeq" id="WP_080814659.1">
    <property type="nucleotide sequence ID" value="NZ_CP033024.1"/>
</dbReference>
<organism evidence="1 2">
    <name type="scientific">Agrobacterium fabrum</name>
    <dbReference type="NCBI Taxonomy" id="1176649"/>
    <lineage>
        <taxon>Bacteria</taxon>
        <taxon>Pseudomonadati</taxon>
        <taxon>Pseudomonadota</taxon>
        <taxon>Alphaproteobacteria</taxon>
        <taxon>Hyphomicrobiales</taxon>
        <taxon>Rhizobiaceae</taxon>
        <taxon>Rhizobium/Agrobacterium group</taxon>
        <taxon>Agrobacterium</taxon>
        <taxon>Agrobacterium tumefaciens complex</taxon>
    </lineage>
</organism>
<dbReference type="AlphaFoldDB" id="A0A7Z7FTK7"/>
<dbReference type="EMBL" id="FNEW01000008">
    <property type="protein sequence ID" value="SDK41270.1"/>
    <property type="molecule type" value="Genomic_DNA"/>
</dbReference>
<evidence type="ECO:0008006" key="3">
    <source>
        <dbReference type="Google" id="ProtNLM"/>
    </source>
</evidence>
<dbReference type="InterPro" id="IPR035945">
    <property type="entry name" value="YhaI-like_sf"/>
</dbReference>
<protein>
    <recommendedName>
        <fullName evidence="3">DUF1878 domain-containing protein</fullName>
    </recommendedName>
</protein>
<evidence type="ECO:0000313" key="2">
    <source>
        <dbReference type="Proteomes" id="UP000198917"/>
    </source>
</evidence>
<dbReference type="Gene3D" id="1.10.3750.10">
    <property type="entry name" value="YhaI-like"/>
    <property type="match status" value="1"/>
</dbReference>
<gene>
    <name evidence="1" type="ORF">SAMN05428983_4895</name>
</gene>
<reference evidence="1 2" key="1">
    <citation type="submission" date="2016-10" db="EMBL/GenBank/DDBJ databases">
        <authorList>
            <person name="Varghese N."/>
            <person name="Submissions S."/>
        </authorList>
    </citation>
    <scope>NUCLEOTIDE SEQUENCE [LARGE SCALE GENOMIC DNA]</scope>
    <source>
        <strain evidence="1 2">PDC82</strain>
    </source>
</reference>
<dbReference type="SUPFAM" id="SSF109915">
    <property type="entry name" value="Hypothetical protein YhaI"/>
    <property type="match status" value="1"/>
</dbReference>
<accession>A0A7Z7FTK7</accession>
<proteinExistence type="predicted"/>
<dbReference type="Pfam" id="PF08963">
    <property type="entry name" value="DUF1878"/>
    <property type="match status" value="1"/>
</dbReference>
<dbReference type="Proteomes" id="UP000198917">
    <property type="component" value="Unassembled WGS sequence"/>
</dbReference>